<accession>A0A5D2G5V8</accession>
<dbReference type="AlphaFoldDB" id="A0A5D2G5V8"/>
<name>A0A5D2G5V8_GOSDA</name>
<evidence type="ECO:0000313" key="2">
    <source>
        <dbReference type="Proteomes" id="UP000323506"/>
    </source>
</evidence>
<sequence length="85" mass="9931">MLHFRWDFFYPVNRGIISASSRFQPMRRFVRHPRYMPKRDLNFLITVNASPSTHTSLKPKSSVKMTAYRHARASAMVGSQMFSHG</sequence>
<organism evidence="1 2">
    <name type="scientific">Gossypium darwinii</name>
    <name type="common">Darwin's cotton</name>
    <name type="synonym">Gossypium barbadense var. darwinii</name>
    <dbReference type="NCBI Taxonomy" id="34276"/>
    <lineage>
        <taxon>Eukaryota</taxon>
        <taxon>Viridiplantae</taxon>
        <taxon>Streptophyta</taxon>
        <taxon>Embryophyta</taxon>
        <taxon>Tracheophyta</taxon>
        <taxon>Spermatophyta</taxon>
        <taxon>Magnoliopsida</taxon>
        <taxon>eudicotyledons</taxon>
        <taxon>Gunneridae</taxon>
        <taxon>Pentapetalae</taxon>
        <taxon>rosids</taxon>
        <taxon>malvids</taxon>
        <taxon>Malvales</taxon>
        <taxon>Malvaceae</taxon>
        <taxon>Malvoideae</taxon>
        <taxon>Gossypium</taxon>
    </lineage>
</organism>
<dbReference type="EMBL" id="CM017693">
    <property type="protein sequence ID" value="TYH13421.1"/>
    <property type="molecule type" value="Genomic_DNA"/>
</dbReference>
<proteinExistence type="predicted"/>
<keyword evidence="2" id="KW-1185">Reference proteome</keyword>
<reference evidence="1 2" key="1">
    <citation type="submission" date="2019-06" db="EMBL/GenBank/DDBJ databases">
        <title>WGS assembly of Gossypium darwinii.</title>
        <authorList>
            <person name="Chen Z.J."/>
            <person name="Sreedasyam A."/>
            <person name="Ando A."/>
            <person name="Song Q."/>
            <person name="De L."/>
            <person name="Hulse-Kemp A."/>
            <person name="Ding M."/>
            <person name="Ye W."/>
            <person name="Kirkbride R."/>
            <person name="Jenkins J."/>
            <person name="Plott C."/>
            <person name="Lovell J."/>
            <person name="Lin Y.-M."/>
            <person name="Vaughn R."/>
            <person name="Liu B."/>
            <person name="Li W."/>
            <person name="Simpson S."/>
            <person name="Scheffler B."/>
            <person name="Saski C."/>
            <person name="Grover C."/>
            <person name="Hu G."/>
            <person name="Conover J."/>
            <person name="Carlson J."/>
            <person name="Shu S."/>
            <person name="Boston L."/>
            <person name="Williams M."/>
            <person name="Peterson D."/>
            <person name="Mcgee K."/>
            <person name="Jones D."/>
            <person name="Wendel J."/>
            <person name="Stelly D."/>
            <person name="Grimwood J."/>
            <person name="Schmutz J."/>
        </authorList>
    </citation>
    <scope>NUCLEOTIDE SEQUENCE [LARGE SCALE GENOMIC DNA]</scope>
    <source>
        <strain evidence="1">1808015.09</strain>
    </source>
</reference>
<gene>
    <name evidence="1" type="ORF">ES288_A06G138100v1</name>
</gene>
<evidence type="ECO:0000313" key="1">
    <source>
        <dbReference type="EMBL" id="TYH13421.1"/>
    </source>
</evidence>
<dbReference type="Proteomes" id="UP000323506">
    <property type="component" value="Chromosome A06"/>
</dbReference>
<protein>
    <submittedName>
        <fullName evidence="1">Uncharacterized protein</fullName>
    </submittedName>
</protein>